<dbReference type="Pfam" id="PF01791">
    <property type="entry name" value="DeoC"/>
    <property type="match status" value="1"/>
</dbReference>
<accession>A0A8D8R0W2</accession>
<protein>
    <recommendedName>
        <fullName evidence="3">deoxyribose-phosphate aldolase</fullName>
        <ecNumber evidence="3">4.1.2.4</ecNumber>
    </recommendedName>
    <alternativeName>
        <fullName evidence="7">2-deoxy-D-ribose 5-phosphate aldolase</fullName>
    </alternativeName>
    <alternativeName>
        <fullName evidence="6">Phosphodeoxyriboaldolase</fullName>
    </alternativeName>
</protein>
<dbReference type="InterPro" id="IPR002915">
    <property type="entry name" value="DeoC/FbaB/LacD_aldolase"/>
</dbReference>
<sequence length="381" mass="42627">MKSMKKKEKKNLPKVPESRQPTLPSTGCVVINLSLSPVILTIKFTIIMDGSNIDGIMGLLNQRPPISVDFFSREILTEKPIFSNKEFSWADNIKINQAHLDQLEHHFMSFDFNQIKNRKTLLLKIIEFIDLTTLSGDDTAQVVRVLTLKAIQPLSRWLEAKVQSSVHTAAVCVYPARVQNVIEVLNEEDARRKVKVASVAAGFPSGQYLLETRLLEIELLAQQHVDEVDIVIQRSLVLSKQWKELHSEISQMKAKCTPPIVMKTILSVGELKTSENICAASLIAIMAGSDFIKTSTGKEKVNATIRAGIVMCSAIKNSHHMGIDRQIGIKPAGGISTFEDCVRWMYMVGSLLGPKWLTRDYFRIGASGLLDNLIRELEQCE</sequence>
<dbReference type="EMBL" id="HBUF01114719">
    <property type="protein sequence ID" value="CAG6640943.1"/>
    <property type="molecule type" value="Transcribed_RNA"/>
</dbReference>
<dbReference type="GO" id="GO:0046386">
    <property type="term" value="P:deoxyribose phosphate catabolic process"/>
    <property type="evidence" value="ECO:0007669"/>
    <property type="project" value="UniProtKB-UniPathway"/>
</dbReference>
<dbReference type="PANTHER" id="PTHR10889:SF3">
    <property type="entry name" value="DEOXYRIBOSE-PHOSPHATE ALDOLASE"/>
    <property type="match status" value="1"/>
</dbReference>
<evidence type="ECO:0000256" key="4">
    <source>
        <dbReference type="ARBA" id="ARBA00023239"/>
    </source>
</evidence>
<feature type="region of interest" description="Disordered" evidence="9">
    <location>
        <begin position="1"/>
        <end position="22"/>
    </location>
</feature>
<keyword evidence="4" id="KW-0456">Lyase</keyword>
<dbReference type="InterPro" id="IPR011343">
    <property type="entry name" value="DeoC"/>
</dbReference>
<dbReference type="GO" id="GO:0005737">
    <property type="term" value="C:cytoplasm"/>
    <property type="evidence" value="ECO:0007669"/>
    <property type="project" value="InterPro"/>
</dbReference>
<dbReference type="AlphaFoldDB" id="A0A8D8R0W2"/>
<evidence type="ECO:0000256" key="1">
    <source>
        <dbReference type="ARBA" id="ARBA00004816"/>
    </source>
</evidence>
<keyword evidence="5" id="KW-0704">Schiff base</keyword>
<proteinExistence type="inferred from homology"/>
<reference evidence="10" key="1">
    <citation type="submission" date="2021-05" db="EMBL/GenBank/DDBJ databases">
        <authorList>
            <person name="Alioto T."/>
            <person name="Alioto T."/>
            <person name="Gomez Garrido J."/>
        </authorList>
    </citation>
    <scope>NUCLEOTIDE SEQUENCE</scope>
</reference>
<dbReference type="Gene3D" id="3.20.20.70">
    <property type="entry name" value="Aldolase class I"/>
    <property type="match status" value="1"/>
</dbReference>
<dbReference type="CDD" id="cd00959">
    <property type="entry name" value="DeoC"/>
    <property type="match status" value="1"/>
</dbReference>
<dbReference type="SMART" id="SM01133">
    <property type="entry name" value="DeoC"/>
    <property type="match status" value="1"/>
</dbReference>
<evidence type="ECO:0000256" key="8">
    <source>
        <dbReference type="ARBA" id="ARBA00048791"/>
    </source>
</evidence>
<evidence type="ECO:0000313" key="10">
    <source>
        <dbReference type="EMBL" id="CAG6640946.1"/>
    </source>
</evidence>
<dbReference type="InterPro" id="IPR013785">
    <property type="entry name" value="Aldolase_TIM"/>
</dbReference>
<dbReference type="PANTHER" id="PTHR10889">
    <property type="entry name" value="DEOXYRIBOSE-PHOSPHATE ALDOLASE"/>
    <property type="match status" value="1"/>
</dbReference>
<evidence type="ECO:0000256" key="9">
    <source>
        <dbReference type="SAM" id="MobiDB-lite"/>
    </source>
</evidence>
<name>A0A8D8R0W2_9HEMI</name>
<comment type="similarity">
    <text evidence="2">Belongs to the DeoC/FbaB aldolase family. DeoC type 2 subfamily.</text>
</comment>
<evidence type="ECO:0000256" key="2">
    <source>
        <dbReference type="ARBA" id="ARBA00009473"/>
    </source>
</evidence>
<comment type="catalytic activity">
    <reaction evidence="8">
        <text>2-deoxy-D-ribose 5-phosphate = D-glyceraldehyde 3-phosphate + acetaldehyde</text>
        <dbReference type="Rhea" id="RHEA:12821"/>
        <dbReference type="ChEBI" id="CHEBI:15343"/>
        <dbReference type="ChEBI" id="CHEBI:59776"/>
        <dbReference type="ChEBI" id="CHEBI:62877"/>
        <dbReference type="EC" id="4.1.2.4"/>
    </reaction>
</comment>
<evidence type="ECO:0000256" key="3">
    <source>
        <dbReference type="ARBA" id="ARBA00012515"/>
    </source>
</evidence>
<organism evidence="10">
    <name type="scientific">Cacopsylla melanoneura</name>
    <dbReference type="NCBI Taxonomy" id="428564"/>
    <lineage>
        <taxon>Eukaryota</taxon>
        <taxon>Metazoa</taxon>
        <taxon>Ecdysozoa</taxon>
        <taxon>Arthropoda</taxon>
        <taxon>Hexapoda</taxon>
        <taxon>Insecta</taxon>
        <taxon>Pterygota</taxon>
        <taxon>Neoptera</taxon>
        <taxon>Paraneoptera</taxon>
        <taxon>Hemiptera</taxon>
        <taxon>Sternorrhyncha</taxon>
        <taxon>Psylloidea</taxon>
        <taxon>Psyllidae</taxon>
        <taxon>Psyllinae</taxon>
        <taxon>Cacopsylla</taxon>
    </lineage>
</organism>
<evidence type="ECO:0000256" key="6">
    <source>
        <dbReference type="ARBA" id="ARBA00031814"/>
    </source>
</evidence>
<dbReference type="EMBL" id="HBUF01114720">
    <property type="protein sequence ID" value="CAG6640946.1"/>
    <property type="molecule type" value="Transcribed_RNA"/>
</dbReference>
<dbReference type="GO" id="GO:0016052">
    <property type="term" value="P:carbohydrate catabolic process"/>
    <property type="evidence" value="ECO:0007669"/>
    <property type="project" value="TreeGrafter"/>
</dbReference>
<evidence type="ECO:0000256" key="5">
    <source>
        <dbReference type="ARBA" id="ARBA00023270"/>
    </source>
</evidence>
<dbReference type="NCBIfam" id="TIGR00126">
    <property type="entry name" value="deoC"/>
    <property type="match status" value="1"/>
</dbReference>
<dbReference type="EC" id="4.1.2.4" evidence="3"/>
<dbReference type="SUPFAM" id="SSF51569">
    <property type="entry name" value="Aldolase"/>
    <property type="match status" value="1"/>
</dbReference>
<dbReference type="UniPathway" id="UPA00002">
    <property type="reaction ID" value="UER00468"/>
</dbReference>
<comment type="pathway">
    <text evidence="1">Carbohydrate degradation; 2-deoxy-D-ribose 1-phosphate degradation; D-glyceraldehyde 3-phosphate and acetaldehyde from 2-deoxy-alpha-D-ribose 1-phosphate: step 2/2.</text>
</comment>
<evidence type="ECO:0000256" key="7">
    <source>
        <dbReference type="ARBA" id="ARBA00032755"/>
    </source>
</evidence>
<dbReference type="EMBL" id="HBUF01114718">
    <property type="protein sequence ID" value="CAG6640940.1"/>
    <property type="molecule type" value="Transcribed_RNA"/>
</dbReference>
<dbReference type="GO" id="GO:0004139">
    <property type="term" value="F:deoxyribose-phosphate aldolase activity"/>
    <property type="evidence" value="ECO:0007669"/>
    <property type="project" value="UniProtKB-EC"/>
</dbReference>
<dbReference type="GO" id="GO:0009264">
    <property type="term" value="P:deoxyribonucleotide catabolic process"/>
    <property type="evidence" value="ECO:0007669"/>
    <property type="project" value="InterPro"/>
</dbReference>